<dbReference type="InterPro" id="IPR051055">
    <property type="entry name" value="PIF1_helicase"/>
</dbReference>
<dbReference type="InterPro" id="IPR044876">
    <property type="entry name" value="HRDC_dom_sf"/>
</dbReference>
<dbReference type="PANTHER" id="PTHR47642:SF5">
    <property type="entry name" value="ATP-DEPENDENT DNA HELICASE"/>
    <property type="match status" value="1"/>
</dbReference>
<dbReference type="InterPro" id="IPR002121">
    <property type="entry name" value="HRDC_dom"/>
</dbReference>
<dbReference type="Pfam" id="PF05970">
    <property type="entry name" value="PIF1"/>
    <property type="match status" value="1"/>
</dbReference>
<name>A0A0X8X4U0_9SPHI</name>
<keyword evidence="1" id="KW-0547">Nucleotide-binding</keyword>
<dbReference type="FunFam" id="3.40.50.300:FF:001498">
    <property type="entry name" value="ATP-dependent DNA helicase"/>
    <property type="match status" value="1"/>
</dbReference>
<dbReference type="AlphaFoldDB" id="A0A0X8X4U0"/>
<dbReference type="SUPFAM" id="SSF47819">
    <property type="entry name" value="HRDC-like"/>
    <property type="match status" value="1"/>
</dbReference>
<dbReference type="Gene3D" id="3.40.50.300">
    <property type="entry name" value="P-loop containing nucleotide triphosphate hydrolases"/>
    <property type="match status" value="2"/>
</dbReference>
<dbReference type="InterPro" id="IPR010285">
    <property type="entry name" value="DNA_helicase_pif1-like_DEAD"/>
</dbReference>
<dbReference type="GO" id="GO:0006281">
    <property type="term" value="P:DNA repair"/>
    <property type="evidence" value="ECO:0007669"/>
    <property type="project" value="InterPro"/>
</dbReference>
<protein>
    <submittedName>
        <fullName evidence="1">ATP-dependent RecD-like DNA helicase</fullName>
        <ecNumber evidence="1">3.6.4.12</ecNumber>
    </submittedName>
</protein>
<keyword evidence="2" id="KW-1185">Reference proteome</keyword>
<evidence type="ECO:0000313" key="2">
    <source>
        <dbReference type="Proteomes" id="UP000218263"/>
    </source>
</evidence>
<reference evidence="1 2" key="1">
    <citation type="submission" date="2015-12" db="EMBL/GenBank/DDBJ databases">
        <title>Genome sequence of Mucilaginibacter gotjawali.</title>
        <authorList>
            <person name="Lee J.S."/>
            <person name="Lee K.C."/>
            <person name="Kim K.K."/>
            <person name="Lee B.W."/>
        </authorList>
    </citation>
    <scope>NUCLEOTIDE SEQUENCE [LARGE SCALE GENOMIC DNA]</scope>
    <source>
        <strain evidence="1 2">SA3-7</strain>
    </source>
</reference>
<dbReference type="InterPro" id="IPR010997">
    <property type="entry name" value="HRDC-like_sf"/>
</dbReference>
<dbReference type="Proteomes" id="UP000218263">
    <property type="component" value="Chromosome"/>
</dbReference>
<dbReference type="InterPro" id="IPR027417">
    <property type="entry name" value="P-loop_NTPase"/>
</dbReference>
<dbReference type="GO" id="GO:0000723">
    <property type="term" value="P:telomere maintenance"/>
    <property type="evidence" value="ECO:0007669"/>
    <property type="project" value="InterPro"/>
</dbReference>
<dbReference type="KEGG" id="mgot:MgSA37_03870"/>
<dbReference type="RefSeq" id="WP_096354087.1">
    <property type="nucleotide sequence ID" value="NZ_AP017313.1"/>
</dbReference>
<dbReference type="GO" id="GO:0016787">
    <property type="term" value="F:hydrolase activity"/>
    <property type="evidence" value="ECO:0007669"/>
    <property type="project" value="UniProtKB-KW"/>
</dbReference>
<dbReference type="PROSITE" id="PS50967">
    <property type="entry name" value="HRDC"/>
    <property type="match status" value="1"/>
</dbReference>
<dbReference type="GO" id="GO:0003678">
    <property type="term" value="F:DNA helicase activity"/>
    <property type="evidence" value="ECO:0007669"/>
    <property type="project" value="UniProtKB-EC"/>
</dbReference>
<gene>
    <name evidence="1" type="primary">recD2_4</name>
    <name evidence="1" type="ORF">MgSA37_03870</name>
</gene>
<dbReference type="Gene3D" id="1.10.150.80">
    <property type="entry name" value="HRDC domain"/>
    <property type="match status" value="1"/>
</dbReference>
<dbReference type="EC" id="3.6.4.12" evidence="1"/>
<dbReference type="OrthoDB" id="9763659at2"/>
<dbReference type="SUPFAM" id="SSF52540">
    <property type="entry name" value="P-loop containing nucleoside triphosphate hydrolases"/>
    <property type="match status" value="2"/>
</dbReference>
<keyword evidence="1" id="KW-0378">Hydrolase</keyword>
<dbReference type="CDD" id="cd18809">
    <property type="entry name" value="SF1_C_RecD"/>
    <property type="match status" value="1"/>
</dbReference>
<dbReference type="Pfam" id="PF00570">
    <property type="entry name" value="HRDC"/>
    <property type="match status" value="1"/>
</dbReference>
<keyword evidence="1" id="KW-0067">ATP-binding</keyword>
<evidence type="ECO:0000313" key="1">
    <source>
        <dbReference type="EMBL" id="BAU55679.1"/>
    </source>
</evidence>
<dbReference type="GO" id="GO:0003676">
    <property type="term" value="F:nucleic acid binding"/>
    <property type="evidence" value="ECO:0007669"/>
    <property type="project" value="InterPro"/>
</dbReference>
<keyword evidence="1" id="KW-0347">Helicase</keyword>
<organism evidence="1 2">
    <name type="scientific">Mucilaginibacter gotjawali</name>
    <dbReference type="NCBI Taxonomy" id="1550579"/>
    <lineage>
        <taxon>Bacteria</taxon>
        <taxon>Pseudomonadati</taxon>
        <taxon>Bacteroidota</taxon>
        <taxon>Sphingobacteriia</taxon>
        <taxon>Sphingobacteriales</taxon>
        <taxon>Sphingobacteriaceae</taxon>
        <taxon>Mucilaginibacter</taxon>
    </lineage>
</organism>
<dbReference type="SMART" id="SM00341">
    <property type="entry name" value="HRDC"/>
    <property type="match status" value="1"/>
</dbReference>
<dbReference type="PANTHER" id="PTHR47642">
    <property type="entry name" value="ATP-DEPENDENT DNA HELICASE"/>
    <property type="match status" value="1"/>
</dbReference>
<dbReference type="GO" id="GO:0000166">
    <property type="term" value="F:nucleotide binding"/>
    <property type="evidence" value="ECO:0007669"/>
    <property type="project" value="InterPro"/>
</dbReference>
<proteinExistence type="predicted"/>
<accession>A0A0X8X4U0</accession>
<dbReference type="EMBL" id="AP017313">
    <property type="protein sequence ID" value="BAU55679.1"/>
    <property type="molecule type" value="Genomic_DNA"/>
</dbReference>
<sequence length="693" mass="77245">METGINVQDLVIKFLEECNVPLFLTGKAGTGKTTLLHRVKTAITKNLAVVAPTAVAAINAGGTTIHSFFQMPIGPLPPNSGEPLALRMSREKMLVLIKLELLIIDEISMVRADTLDHIDTLLRQVKGSAQPFGGVQVLMIGDLFQLPPVWERDWPILGRYYKGPYFFNSLVLQKHAFFTLELNEVYRQTDQAFISILNEIRHGQVSAELLEPLNTQYRTEKEIGTLQDYVILSTHVQSVDRINTQRLEGLDSAGFVYKADVTGDFSADAYPAEAELSLKVGAQVMFVKNDLSGKKQYFNGRTARVTALQETSIQVTFLDDHSTFEVLKETWQNVKFALSASEKKIDETSAGSFTQYPLRLAWAITIHKSQGLTFDKAVIDVASAFAAGQTYVALSRCRTLDGIILQSPIRPENVKTDPTIVAFMTAATQGPPDLATLAEAKKISEFNVISDAFNFKVLADAWAGFKEELEKHAESPGSISAFDTAGITNIFASELKIVGERFIQKELWEDLPRTVLQERINAAAAFFQPKLTGLQTRLEQILLQLPGSELESEFYNRYNYLQSGIRQKLAMLHGAVYFPTGAEILLYAQNALAAYKPVFKNWRPKTTAKDAEVDNPALYKALLDWRAETAQQKGTPEYSLISEKTLREIAKKLPKTFSQLSAIKNFGEQRAQEYGDAVLRMVREFLGEGDTLF</sequence>